<dbReference type="PANTHER" id="PTHR47661:SF4">
    <property type="entry name" value="OS08G0162600 PROTEIN"/>
    <property type="match status" value="1"/>
</dbReference>
<sequence length="194" mass="20525">RAVAGETLIQVEKPLGLNVKASNKGVNGGVEVASARGNAAKAGLKQGDFIMYTSSFFGDELWPADQVGFVRSALNACPNQVDFIVVRDPKAVQTIDVKRLPKRPAPPRFGKKLSAAQKERATHICVDCGYVYTLPTPFAEQGKDYQCPQCQAPRSRFAKYDVETGRAVAGSGGAPLVTAVATVLGLGGIAYALV</sequence>
<dbReference type="GeneID" id="9687442"/>
<dbReference type="PANTHER" id="PTHR47661">
    <property type="entry name" value="PHOSPHOGLUCAN PHOSPHATASE LSF1, CHLOROPLASTIC"/>
    <property type="match status" value="1"/>
</dbReference>
<feature type="non-terminal residue" evidence="2">
    <location>
        <position position="1"/>
    </location>
</feature>
<dbReference type="eggNOG" id="ENOG502QQ5Y">
    <property type="taxonomic scope" value="Eukaryota"/>
</dbReference>
<accession>C1N1Z8</accession>
<feature type="non-terminal residue" evidence="2">
    <location>
        <position position="194"/>
    </location>
</feature>
<dbReference type="InterPro" id="IPR036034">
    <property type="entry name" value="PDZ_sf"/>
</dbReference>
<dbReference type="SUPFAM" id="SSF57802">
    <property type="entry name" value="Rubredoxin-like"/>
    <property type="match status" value="1"/>
</dbReference>
<reference evidence="2 3" key="1">
    <citation type="journal article" date="2009" name="Science">
        <title>Green evolution and dynamic adaptations revealed by genomes of the marine picoeukaryotes Micromonas.</title>
        <authorList>
            <person name="Worden A.Z."/>
            <person name="Lee J.H."/>
            <person name="Mock T."/>
            <person name="Rouze P."/>
            <person name="Simmons M.P."/>
            <person name="Aerts A.L."/>
            <person name="Allen A.E."/>
            <person name="Cuvelier M.L."/>
            <person name="Derelle E."/>
            <person name="Everett M.V."/>
            <person name="Foulon E."/>
            <person name="Grimwood J."/>
            <person name="Gundlach H."/>
            <person name="Henrissat B."/>
            <person name="Napoli C."/>
            <person name="McDonald S.M."/>
            <person name="Parker M.S."/>
            <person name="Rombauts S."/>
            <person name="Salamov A."/>
            <person name="Von Dassow P."/>
            <person name="Badger J.H."/>
            <person name="Coutinho P.M."/>
            <person name="Demir E."/>
            <person name="Dubchak I."/>
            <person name="Gentemann C."/>
            <person name="Eikrem W."/>
            <person name="Gready J.E."/>
            <person name="John U."/>
            <person name="Lanier W."/>
            <person name="Lindquist E.A."/>
            <person name="Lucas S."/>
            <person name="Mayer K.F."/>
            <person name="Moreau H."/>
            <person name="Not F."/>
            <person name="Otillar R."/>
            <person name="Panaud O."/>
            <person name="Pangilinan J."/>
            <person name="Paulsen I."/>
            <person name="Piegu B."/>
            <person name="Poliakov A."/>
            <person name="Robbens S."/>
            <person name="Schmutz J."/>
            <person name="Toulza E."/>
            <person name="Wyss T."/>
            <person name="Zelensky A."/>
            <person name="Zhou K."/>
            <person name="Armbrust E.V."/>
            <person name="Bhattacharya D."/>
            <person name="Goodenough U.W."/>
            <person name="Van de Peer Y."/>
            <person name="Grigoriev I.V."/>
        </authorList>
    </citation>
    <scope>NUCLEOTIDE SEQUENCE [LARGE SCALE GENOMIC DNA]</scope>
    <source>
        <strain evidence="2 3">CCMP1545</strain>
    </source>
</reference>
<feature type="domain" description="Rubredoxin-like" evidence="1">
    <location>
        <begin position="120"/>
        <end position="160"/>
    </location>
</feature>
<dbReference type="GO" id="GO:0005506">
    <property type="term" value="F:iron ion binding"/>
    <property type="evidence" value="ECO:0007669"/>
    <property type="project" value="InterPro"/>
</dbReference>
<dbReference type="PROSITE" id="PS50903">
    <property type="entry name" value="RUBREDOXIN_LIKE"/>
    <property type="match status" value="1"/>
</dbReference>
<evidence type="ECO:0000313" key="2">
    <source>
        <dbReference type="EMBL" id="EEH53917.1"/>
    </source>
</evidence>
<protein>
    <submittedName>
        <fullName evidence="2">Predicted protein</fullName>
    </submittedName>
</protein>
<organism evidence="3">
    <name type="scientific">Micromonas pusilla (strain CCMP1545)</name>
    <name type="common">Picoplanktonic green alga</name>
    <dbReference type="NCBI Taxonomy" id="564608"/>
    <lineage>
        <taxon>Eukaryota</taxon>
        <taxon>Viridiplantae</taxon>
        <taxon>Chlorophyta</taxon>
        <taxon>Mamiellophyceae</taxon>
        <taxon>Mamiellales</taxon>
        <taxon>Mamiellaceae</taxon>
        <taxon>Micromonas</taxon>
    </lineage>
</organism>
<dbReference type="SUPFAM" id="SSF50156">
    <property type="entry name" value="PDZ domain-like"/>
    <property type="match status" value="1"/>
</dbReference>
<dbReference type="InterPro" id="IPR024934">
    <property type="entry name" value="Rubredoxin-like_dom"/>
</dbReference>
<evidence type="ECO:0000313" key="3">
    <source>
        <dbReference type="Proteomes" id="UP000001876"/>
    </source>
</evidence>
<evidence type="ECO:0000259" key="1">
    <source>
        <dbReference type="PROSITE" id="PS50903"/>
    </source>
</evidence>
<dbReference type="OrthoDB" id="10264829at2759"/>
<name>C1N1Z8_MICPC</name>
<dbReference type="AlphaFoldDB" id="C1N1Z8"/>
<dbReference type="RefSeq" id="XP_003062205.1">
    <property type="nucleotide sequence ID" value="XM_003062159.1"/>
</dbReference>
<dbReference type="EMBL" id="GG663745">
    <property type="protein sequence ID" value="EEH53917.1"/>
    <property type="molecule type" value="Genomic_DNA"/>
</dbReference>
<dbReference type="Proteomes" id="UP000001876">
    <property type="component" value="Unassembled WGS sequence"/>
</dbReference>
<gene>
    <name evidence="2" type="ORF">MICPUCDRAFT_6333</name>
</gene>
<dbReference type="KEGG" id="mpp:MICPUCDRAFT_6333"/>
<keyword evidence="3" id="KW-1185">Reference proteome</keyword>
<dbReference type="Gene3D" id="2.20.28.10">
    <property type="match status" value="1"/>
</dbReference>
<dbReference type="OMA" id="ELWPADQ"/>
<proteinExistence type="predicted"/>